<sequence length="450" mass="50445">MVLLLLWAPARDYAFDVVPPVISLETARRRATWSEEAGVDMVADCTGDTVFNLADDDDESADDAAVQDGGAASVLGSARQIRKYLLFLLERGMDIYTIPLFACEKQFKYGNSVRETTSRCILLPFFLGKRRIDVLTYVIRDISHCLGRDSDVVLMPEDANEHIKMKPVTMTQNFEDMFLNNANVYEEEKMELEKKIEALQDELERARKKQIDYQMRANHLMLATCKFTRTGDRRRSNGDCTALKRAESFESRNSLCQICAERLQRATGEIHSVVSARPPRREATPCAVARFGGPRWTAIFVTETQKAQVEANNKQEWVKECEELRFGRPLADGDLLKENERLHFAFVGPRSPTATRQRPKPVENTWAGDEEVTIVLDAALHLCQTRRVPKGTSVAGLKAAMAKEDPTNATQAKDFELGICGGSGHALAEEVVLSDIGVRHLDLLPALPVR</sequence>
<dbReference type="EMBL" id="CAXAMM010039684">
    <property type="protein sequence ID" value="CAK9088327.1"/>
    <property type="molecule type" value="Genomic_DNA"/>
</dbReference>
<organism evidence="2 3">
    <name type="scientific">Durusdinium trenchii</name>
    <dbReference type="NCBI Taxonomy" id="1381693"/>
    <lineage>
        <taxon>Eukaryota</taxon>
        <taxon>Sar</taxon>
        <taxon>Alveolata</taxon>
        <taxon>Dinophyceae</taxon>
        <taxon>Suessiales</taxon>
        <taxon>Symbiodiniaceae</taxon>
        <taxon>Durusdinium</taxon>
    </lineage>
</organism>
<evidence type="ECO:0000313" key="2">
    <source>
        <dbReference type="EMBL" id="CAK9088327.1"/>
    </source>
</evidence>
<evidence type="ECO:0000256" key="1">
    <source>
        <dbReference type="SAM" id="Coils"/>
    </source>
</evidence>
<accession>A0ABP0QN07</accession>
<protein>
    <submittedName>
        <fullName evidence="2">Eukaryotic translation initiation factor isoform 4G-2</fullName>
    </submittedName>
</protein>
<keyword evidence="2" id="KW-0648">Protein biosynthesis</keyword>
<dbReference type="GO" id="GO:0003743">
    <property type="term" value="F:translation initiation factor activity"/>
    <property type="evidence" value="ECO:0007669"/>
    <property type="project" value="UniProtKB-KW"/>
</dbReference>
<dbReference type="Proteomes" id="UP001642464">
    <property type="component" value="Unassembled WGS sequence"/>
</dbReference>
<keyword evidence="3" id="KW-1185">Reference proteome</keyword>
<feature type="coiled-coil region" evidence="1">
    <location>
        <begin position="175"/>
        <end position="216"/>
    </location>
</feature>
<keyword evidence="1" id="KW-0175">Coiled coil</keyword>
<evidence type="ECO:0000313" key="3">
    <source>
        <dbReference type="Proteomes" id="UP001642464"/>
    </source>
</evidence>
<keyword evidence="2" id="KW-0396">Initiation factor</keyword>
<name>A0ABP0QN07_9DINO</name>
<gene>
    <name evidence="2" type="ORF">SCF082_LOCUS41706</name>
</gene>
<comment type="caution">
    <text evidence="2">The sequence shown here is derived from an EMBL/GenBank/DDBJ whole genome shotgun (WGS) entry which is preliminary data.</text>
</comment>
<proteinExistence type="predicted"/>
<reference evidence="2 3" key="1">
    <citation type="submission" date="2024-02" db="EMBL/GenBank/DDBJ databases">
        <authorList>
            <person name="Chen Y."/>
            <person name="Shah S."/>
            <person name="Dougan E. K."/>
            <person name="Thang M."/>
            <person name="Chan C."/>
        </authorList>
    </citation>
    <scope>NUCLEOTIDE SEQUENCE [LARGE SCALE GENOMIC DNA]</scope>
</reference>